<evidence type="ECO:0000313" key="8">
    <source>
        <dbReference type="EMBL" id="SCU94249.1"/>
    </source>
</evidence>
<accession>A0A1G4JTM7</accession>
<evidence type="ECO:0000313" key="9">
    <source>
        <dbReference type="Proteomes" id="UP000191144"/>
    </source>
</evidence>
<keyword evidence="4" id="KW-0653">Protein transport</keyword>
<dbReference type="GO" id="GO:0000938">
    <property type="term" value="C:GARP complex"/>
    <property type="evidence" value="ECO:0007669"/>
    <property type="project" value="TreeGrafter"/>
</dbReference>
<name>A0A1G4JTM7_9SACH</name>
<evidence type="ECO:0000256" key="1">
    <source>
        <dbReference type="ARBA" id="ARBA00004601"/>
    </source>
</evidence>
<dbReference type="InterPro" id="IPR007258">
    <property type="entry name" value="Vps52"/>
</dbReference>
<protein>
    <submittedName>
        <fullName evidence="8">LAME_0F06722g1_1</fullName>
    </submittedName>
</protein>
<feature type="domain" description="Vps52 coiled-coil" evidence="6">
    <location>
        <begin position="52"/>
        <end position="217"/>
    </location>
</feature>
<comment type="similarity">
    <text evidence="2">Belongs to the VPS52 family.</text>
</comment>
<dbReference type="GO" id="GO:0015031">
    <property type="term" value="P:protein transport"/>
    <property type="evidence" value="ECO:0007669"/>
    <property type="project" value="UniProtKB-KW"/>
</dbReference>
<evidence type="ECO:0000259" key="7">
    <source>
        <dbReference type="Pfam" id="PF20655"/>
    </source>
</evidence>
<evidence type="ECO:0000256" key="3">
    <source>
        <dbReference type="ARBA" id="ARBA00022448"/>
    </source>
</evidence>
<dbReference type="GO" id="GO:0032456">
    <property type="term" value="P:endocytic recycling"/>
    <property type="evidence" value="ECO:0007669"/>
    <property type="project" value="TreeGrafter"/>
</dbReference>
<dbReference type="Proteomes" id="UP000191144">
    <property type="component" value="Chromosome F"/>
</dbReference>
<comment type="subcellular location">
    <subcellularLocation>
        <location evidence="1">Golgi apparatus</location>
        <location evidence="1">trans-Golgi network</location>
    </subcellularLocation>
</comment>
<feature type="domain" description="Vps52 C-terminal" evidence="7">
    <location>
        <begin position="235"/>
        <end position="562"/>
    </location>
</feature>
<evidence type="ECO:0000256" key="4">
    <source>
        <dbReference type="ARBA" id="ARBA00022927"/>
    </source>
</evidence>
<organism evidence="8 9">
    <name type="scientific">Lachancea meyersii CBS 8951</name>
    <dbReference type="NCBI Taxonomy" id="1266667"/>
    <lineage>
        <taxon>Eukaryota</taxon>
        <taxon>Fungi</taxon>
        <taxon>Dikarya</taxon>
        <taxon>Ascomycota</taxon>
        <taxon>Saccharomycotina</taxon>
        <taxon>Saccharomycetes</taxon>
        <taxon>Saccharomycetales</taxon>
        <taxon>Saccharomycetaceae</taxon>
        <taxon>Lachancea</taxon>
    </lineage>
</organism>
<evidence type="ECO:0000256" key="5">
    <source>
        <dbReference type="ARBA" id="ARBA00023034"/>
    </source>
</evidence>
<reference evidence="9" key="1">
    <citation type="submission" date="2016-03" db="EMBL/GenBank/DDBJ databases">
        <authorList>
            <person name="Devillers Hugo."/>
        </authorList>
    </citation>
    <scope>NUCLEOTIDE SEQUENCE [LARGE SCALE GENOMIC DNA]</scope>
</reference>
<dbReference type="Pfam" id="PF04129">
    <property type="entry name" value="Vps52_CC"/>
    <property type="match status" value="1"/>
</dbReference>
<keyword evidence="5" id="KW-0333">Golgi apparatus</keyword>
<dbReference type="GO" id="GO:0042147">
    <property type="term" value="P:retrograde transport, endosome to Golgi"/>
    <property type="evidence" value="ECO:0007669"/>
    <property type="project" value="TreeGrafter"/>
</dbReference>
<gene>
    <name evidence="8" type="ORF">LAME_0F06722G</name>
</gene>
<sequence>MEALKTIVGTEIPRYDCESSENLYESFLEHAKDHRFQVDRSSTLALQELETKSQTIKNAIEATIPPLQTYFSDLNNNFKSLTHDLSLVRGKSLKLNELLSRNSKDLAEISPLVNDLVISPEVINQILKGKINYAWVENIAYVRDKQEIYSKYVESGQDVPADFAELKELLEVLESLIVERSKRLIVSKVKLLRDQRTVPSQKIQRQLLEVKEIFQFLSKNNYSLALELRQAYAYTMRWYYKQFFGRYIRSLTILQFVAIDSNYVLGRGLSSTSNSTTDRFTNYFSGSYKSSILGSSGPTDQMVNDYFQIEKRLSVLTQEDNTVMVSQIAENNSAPNFLEVGFKNLNLALLDNCSVEFSFLTEFFQIQDNGEDLRGILEQIFQPTFDEAMEYTKRLITPTFDMFGVLISIWISHHLKFEAQRRLVPVFDDFLNGQLMLLWPKFQQLVDFQCESLRKVPISVSGKSITGRKEESDPSTTTHELTVQFSKFLTSILMLSMAHKENIDERSEPLYNSIIRIRNDFETIMTKCSKKTKYPERFLALNYTYLLNVLQKNSISQEKRDQDGYTPSLIFQETKSHLEGLVEAFSTIT</sequence>
<keyword evidence="9" id="KW-1185">Reference proteome</keyword>
<proteinExistence type="inferred from homology"/>
<evidence type="ECO:0000259" key="6">
    <source>
        <dbReference type="Pfam" id="PF04129"/>
    </source>
</evidence>
<dbReference type="EMBL" id="LT598477">
    <property type="protein sequence ID" value="SCU94249.1"/>
    <property type="molecule type" value="Genomic_DNA"/>
</dbReference>
<dbReference type="Pfam" id="PF20655">
    <property type="entry name" value="Vps52_C"/>
    <property type="match status" value="1"/>
</dbReference>
<dbReference type="PANTHER" id="PTHR14190">
    <property type="entry name" value="SUPPRESSOR OF ACTIN MUTATIONS 2/VACUOLAR PROTEIN SORTING 52"/>
    <property type="match status" value="1"/>
</dbReference>
<dbReference type="OrthoDB" id="19482at2759"/>
<dbReference type="PANTHER" id="PTHR14190:SF7">
    <property type="entry name" value="VACUOLAR PROTEIN SORTING-ASSOCIATED PROTEIN 52 HOMOLOG"/>
    <property type="match status" value="1"/>
</dbReference>
<dbReference type="GO" id="GO:0019905">
    <property type="term" value="F:syntaxin binding"/>
    <property type="evidence" value="ECO:0007669"/>
    <property type="project" value="TreeGrafter"/>
</dbReference>
<dbReference type="AlphaFoldDB" id="A0A1G4JTM7"/>
<dbReference type="InterPro" id="IPR048361">
    <property type="entry name" value="Vps52_C"/>
</dbReference>
<keyword evidence="3" id="KW-0813">Transport</keyword>
<dbReference type="GO" id="GO:0005829">
    <property type="term" value="C:cytosol"/>
    <property type="evidence" value="ECO:0007669"/>
    <property type="project" value="GOC"/>
</dbReference>
<dbReference type="GO" id="GO:0006896">
    <property type="term" value="P:Golgi to vacuole transport"/>
    <property type="evidence" value="ECO:0007669"/>
    <property type="project" value="TreeGrafter"/>
</dbReference>
<dbReference type="InterPro" id="IPR048319">
    <property type="entry name" value="Vps52_CC"/>
</dbReference>
<evidence type="ECO:0000256" key="2">
    <source>
        <dbReference type="ARBA" id="ARBA00008180"/>
    </source>
</evidence>